<comment type="catalytic activity">
    <reaction evidence="8">
        <text>(2S)-2-[5-amino-1-(5-phospho-beta-D-ribosyl)imidazole-4-carboxamido]succinate = 5-amino-1-(5-phospho-beta-D-ribosyl)imidazole-4-carboxamide + fumarate</text>
        <dbReference type="Rhea" id="RHEA:23920"/>
        <dbReference type="ChEBI" id="CHEBI:29806"/>
        <dbReference type="ChEBI" id="CHEBI:58443"/>
        <dbReference type="ChEBI" id="CHEBI:58475"/>
        <dbReference type="EC" id="4.3.2.2"/>
    </reaction>
    <physiologicalReaction direction="left-to-right" evidence="8">
        <dbReference type="Rhea" id="RHEA:23921"/>
    </physiologicalReaction>
</comment>
<dbReference type="InterPro" id="IPR004769">
    <property type="entry name" value="Pur_lyase"/>
</dbReference>
<dbReference type="FunFam" id="1.10.40.30:FF:000007">
    <property type="entry name" value="Adenylosuccinate lyase"/>
    <property type="match status" value="1"/>
</dbReference>
<evidence type="ECO:0000256" key="1">
    <source>
        <dbReference type="ARBA" id="ARBA00004706"/>
    </source>
</evidence>
<dbReference type="GO" id="GO:0070626">
    <property type="term" value="F:(S)-2-(5-amino-1-(5-phospho-D-ribosyl)imidazole-4-carboxamido) succinate lyase (fumarate-forming) activity"/>
    <property type="evidence" value="ECO:0007669"/>
    <property type="project" value="TreeGrafter"/>
</dbReference>
<dbReference type="Pfam" id="PF10397">
    <property type="entry name" value="ADSL_C"/>
    <property type="match status" value="1"/>
</dbReference>
<organism evidence="14">
    <name type="scientific">Eiseniibacteriota bacterium</name>
    <dbReference type="NCBI Taxonomy" id="2212470"/>
    <lineage>
        <taxon>Bacteria</taxon>
        <taxon>Candidatus Eiseniibacteriota</taxon>
    </lineage>
</organism>
<dbReference type="GO" id="GO:0006189">
    <property type="term" value="P:'de novo' IMP biosynthetic process"/>
    <property type="evidence" value="ECO:0007669"/>
    <property type="project" value="UniProtKB-UniPathway"/>
</dbReference>
<evidence type="ECO:0000256" key="3">
    <source>
        <dbReference type="ARBA" id="ARBA00008273"/>
    </source>
</evidence>
<evidence type="ECO:0000259" key="13">
    <source>
        <dbReference type="SMART" id="SM00998"/>
    </source>
</evidence>
<keyword evidence="6 12" id="KW-0658">Purine biosynthesis</keyword>
<evidence type="ECO:0000256" key="12">
    <source>
        <dbReference type="RuleBase" id="RU361172"/>
    </source>
</evidence>
<reference evidence="14" key="1">
    <citation type="journal article" date="2020" name="mSystems">
        <title>Genome- and Community-Level Interaction Insights into Carbon Utilization and Element Cycling Functions of Hydrothermarchaeota in Hydrothermal Sediment.</title>
        <authorList>
            <person name="Zhou Z."/>
            <person name="Liu Y."/>
            <person name="Xu W."/>
            <person name="Pan J."/>
            <person name="Luo Z.H."/>
            <person name="Li M."/>
        </authorList>
    </citation>
    <scope>NUCLEOTIDE SEQUENCE [LARGE SCALE GENOMIC DNA]</scope>
    <source>
        <strain evidence="14">SpSt-1233</strain>
    </source>
</reference>
<evidence type="ECO:0000313" key="14">
    <source>
        <dbReference type="EMBL" id="HER44208.1"/>
    </source>
</evidence>
<dbReference type="InterPro" id="IPR000362">
    <property type="entry name" value="Fumarate_lyase_fam"/>
</dbReference>
<dbReference type="Gene3D" id="1.10.40.30">
    <property type="entry name" value="Fumarase/aspartase (C-terminal domain)"/>
    <property type="match status" value="1"/>
</dbReference>
<name>A0A7V2F457_UNCEI</name>
<dbReference type="SUPFAM" id="SSF48557">
    <property type="entry name" value="L-aspartase-like"/>
    <property type="match status" value="1"/>
</dbReference>
<dbReference type="PANTHER" id="PTHR43172">
    <property type="entry name" value="ADENYLOSUCCINATE LYASE"/>
    <property type="match status" value="1"/>
</dbReference>
<gene>
    <name evidence="14" type="ORF">ENO08_07090</name>
</gene>
<protein>
    <recommendedName>
        <fullName evidence="5 11">Adenylosuccinate lyase</fullName>
        <shortName evidence="12">ASL</shortName>
        <ecNumber evidence="4 11">4.3.2.2</ecNumber>
    </recommendedName>
    <alternativeName>
        <fullName evidence="9 12">Adenylosuccinase</fullName>
    </alternativeName>
</protein>
<proteinExistence type="inferred from homology"/>
<comment type="pathway">
    <text evidence="1 12">Purine metabolism; IMP biosynthesis via de novo pathway; 5-amino-1-(5-phospho-D-ribosyl)imidazole-4-carboxamide from 5-amino-1-(5-phospho-D-ribosyl)imidazole-4-carboxylate: step 2/2.</text>
</comment>
<evidence type="ECO:0000256" key="5">
    <source>
        <dbReference type="ARBA" id="ARBA00017058"/>
    </source>
</evidence>
<dbReference type="Proteomes" id="UP000886069">
    <property type="component" value="Unassembled WGS sequence"/>
</dbReference>
<evidence type="ECO:0000256" key="9">
    <source>
        <dbReference type="ARBA" id="ARBA00030717"/>
    </source>
</evidence>
<accession>A0A7V2F457</accession>
<dbReference type="Gene3D" id="1.20.200.10">
    <property type="entry name" value="Fumarase/aspartase (Central domain)"/>
    <property type="match status" value="1"/>
</dbReference>
<dbReference type="PROSITE" id="PS00163">
    <property type="entry name" value="FUMARATE_LYASES"/>
    <property type="match status" value="1"/>
</dbReference>
<dbReference type="CDD" id="cd01360">
    <property type="entry name" value="Adenylsuccinate_lyase_1"/>
    <property type="match status" value="1"/>
</dbReference>
<dbReference type="UniPathway" id="UPA00075">
    <property type="reaction ID" value="UER00336"/>
</dbReference>
<dbReference type="Gene3D" id="1.10.275.10">
    <property type="entry name" value="Fumarase/aspartase (N-terminal domain)"/>
    <property type="match status" value="1"/>
</dbReference>
<dbReference type="InterPro" id="IPR024083">
    <property type="entry name" value="Fumarase/histidase_N"/>
</dbReference>
<dbReference type="InterPro" id="IPR020557">
    <property type="entry name" value="Fumarate_lyase_CS"/>
</dbReference>
<evidence type="ECO:0000256" key="11">
    <source>
        <dbReference type="NCBIfam" id="TIGR00928"/>
    </source>
</evidence>
<dbReference type="GO" id="GO:0044208">
    <property type="term" value="P:'de novo' AMP biosynthetic process"/>
    <property type="evidence" value="ECO:0007669"/>
    <property type="project" value="UniProtKB-UniPathway"/>
</dbReference>
<evidence type="ECO:0000256" key="4">
    <source>
        <dbReference type="ARBA" id="ARBA00012339"/>
    </source>
</evidence>
<keyword evidence="7 12" id="KW-0456">Lyase</keyword>
<evidence type="ECO:0000256" key="2">
    <source>
        <dbReference type="ARBA" id="ARBA00004734"/>
    </source>
</evidence>
<dbReference type="AlphaFoldDB" id="A0A7V2F457"/>
<dbReference type="PANTHER" id="PTHR43172:SF1">
    <property type="entry name" value="ADENYLOSUCCINATE LYASE"/>
    <property type="match status" value="1"/>
</dbReference>
<dbReference type="PRINTS" id="PR00145">
    <property type="entry name" value="ARGSUCLYASE"/>
</dbReference>
<dbReference type="GO" id="GO:0005829">
    <property type="term" value="C:cytosol"/>
    <property type="evidence" value="ECO:0007669"/>
    <property type="project" value="TreeGrafter"/>
</dbReference>
<sequence length="438" mass="49717">MIPRYSLPEIAKIWSDEYRFDLWRDIEVLYCEGLAVNGLIPKKDAREIKRKAGYSIPRVHEIEKKTRHDVIAFLTDMSDRIGPSGRYLHLGMTSSDLLDTALACQMRAACMVILRKAKKLRTVLKNQANRYRWTPMVGRTHGIHAEPITLGLKLLVWHAEMSRNVERLERALDEISVGKITGAVGTMTHVDHRVERYVMTKLGLKTESITTQIIQRDRHAAFMAALAIVGSSLEKMATEIRSLQRTEIGELEEPFTKGQKGSSAMPHKRNPILSERVSGMARILRGNAQAAFENVALWHERDISHSSVERVIIPDSTMLLGYMLEKFTWIAANLGVDKKAMMENLERTGGLVYSQHVLLLLVGKGMKREEAYSIVQAAAMQSMRSKKSFKELIVSNPKVGKICKEEEIEQAFDLDAHLERVDFLFSRVLSRRGRPKKA</sequence>
<evidence type="ECO:0000256" key="8">
    <source>
        <dbReference type="ARBA" id="ARBA00024477"/>
    </source>
</evidence>
<comment type="pathway">
    <text evidence="2 12">Purine metabolism; AMP biosynthesis via de novo pathway; AMP from IMP: step 2/2.</text>
</comment>
<dbReference type="PRINTS" id="PR00149">
    <property type="entry name" value="FUMRATELYASE"/>
</dbReference>
<dbReference type="FunFam" id="1.20.200.10:FF:000008">
    <property type="entry name" value="Adenylosuccinate lyase"/>
    <property type="match status" value="1"/>
</dbReference>
<comment type="catalytic activity">
    <reaction evidence="10">
        <text>N(6)-(1,2-dicarboxyethyl)-AMP = fumarate + AMP</text>
        <dbReference type="Rhea" id="RHEA:16853"/>
        <dbReference type="ChEBI" id="CHEBI:29806"/>
        <dbReference type="ChEBI" id="CHEBI:57567"/>
        <dbReference type="ChEBI" id="CHEBI:456215"/>
        <dbReference type="EC" id="4.3.2.2"/>
    </reaction>
    <physiologicalReaction direction="left-to-right" evidence="10">
        <dbReference type="Rhea" id="RHEA:16854"/>
    </physiologicalReaction>
</comment>
<dbReference type="NCBIfam" id="TIGR00928">
    <property type="entry name" value="purB"/>
    <property type="match status" value="1"/>
</dbReference>
<comment type="similarity">
    <text evidence="3 12">Belongs to the lyase 1 family. Adenylosuccinate lyase subfamily.</text>
</comment>
<dbReference type="GO" id="GO:0004018">
    <property type="term" value="F:N6-(1,2-dicarboxyethyl)AMP AMP-lyase (fumarate-forming) activity"/>
    <property type="evidence" value="ECO:0007669"/>
    <property type="project" value="UniProtKB-UniRule"/>
</dbReference>
<dbReference type="SMART" id="SM00998">
    <property type="entry name" value="ADSL_C"/>
    <property type="match status" value="1"/>
</dbReference>
<evidence type="ECO:0000256" key="10">
    <source>
        <dbReference type="ARBA" id="ARBA00049115"/>
    </source>
</evidence>
<dbReference type="UniPathway" id="UPA00074">
    <property type="reaction ID" value="UER00132"/>
</dbReference>
<comment type="caution">
    <text evidence="14">The sequence shown here is derived from an EMBL/GenBank/DDBJ whole genome shotgun (WGS) entry which is preliminary data.</text>
</comment>
<dbReference type="EC" id="4.3.2.2" evidence="4 11"/>
<dbReference type="InterPro" id="IPR022761">
    <property type="entry name" value="Fumarate_lyase_N"/>
</dbReference>
<dbReference type="InterPro" id="IPR008948">
    <property type="entry name" value="L-Aspartase-like"/>
</dbReference>
<dbReference type="InterPro" id="IPR019468">
    <property type="entry name" value="AdenyloSucc_lyase_C"/>
</dbReference>
<feature type="domain" description="Adenylosuccinate lyase C-terminal" evidence="13">
    <location>
        <begin position="349"/>
        <end position="429"/>
    </location>
</feature>
<dbReference type="Pfam" id="PF00206">
    <property type="entry name" value="Lyase_1"/>
    <property type="match status" value="1"/>
</dbReference>
<evidence type="ECO:0000256" key="6">
    <source>
        <dbReference type="ARBA" id="ARBA00022755"/>
    </source>
</evidence>
<dbReference type="EMBL" id="DSEC01000504">
    <property type="protein sequence ID" value="HER44208.1"/>
    <property type="molecule type" value="Genomic_DNA"/>
</dbReference>
<evidence type="ECO:0000256" key="7">
    <source>
        <dbReference type="ARBA" id="ARBA00023239"/>
    </source>
</evidence>